<dbReference type="EnsemblMetazoa" id="AFAF018050-RA">
    <property type="protein sequence ID" value="AFAF018050-PA"/>
    <property type="gene ID" value="AFAF018050"/>
</dbReference>
<dbReference type="SUPFAM" id="SSF51735">
    <property type="entry name" value="NAD(P)-binding Rossmann-fold domains"/>
    <property type="match status" value="1"/>
</dbReference>
<dbReference type="AlphaFoldDB" id="A0A182QW39"/>
<dbReference type="PANTHER" id="PTHR43115">
    <property type="entry name" value="DEHYDROGENASE/REDUCTASE SDR FAMILY MEMBER 11"/>
    <property type="match status" value="1"/>
</dbReference>
<dbReference type="Pfam" id="PF00106">
    <property type="entry name" value="adh_short"/>
    <property type="match status" value="1"/>
</dbReference>
<dbReference type="GO" id="GO:0016616">
    <property type="term" value="F:oxidoreductase activity, acting on the CH-OH group of donors, NAD or NADP as acceptor"/>
    <property type="evidence" value="ECO:0007669"/>
    <property type="project" value="UniProtKB-ARBA"/>
</dbReference>
<evidence type="ECO:0000256" key="3">
    <source>
        <dbReference type="RuleBase" id="RU000363"/>
    </source>
</evidence>
<proteinExistence type="inferred from homology"/>
<reference evidence="5" key="1">
    <citation type="submission" date="2014-01" db="EMBL/GenBank/DDBJ databases">
        <title>The Genome Sequence of Anopheles farauti FAR1 (V2).</title>
        <authorList>
            <consortium name="The Broad Institute Genomics Platform"/>
            <person name="Neafsey D.E."/>
            <person name="Besansky N."/>
            <person name="Howell P."/>
            <person name="Walton C."/>
            <person name="Young S.K."/>
            <person name="Zeng Q."/>
            <person name="Gargeya S."/>
            <person name="Fitzgerald M."/>
            <person name="Haas B."/>
            <person name="Abouelleil A."/>
            <person name="Allen A.W."/>
            <person name="Alvarado L."/>
            <person name="Arachchi H.M."/>
            <person name="Berlin A.M."/>
            <person name="Chapman S.B."/>
            <person name="Gainer-Dewar J."/>
            <person name="Goldberg J."/>
            <person name="Griggs A."/>
            <person name="Gujja S."/>
            <person name="Hansen M."/>
            <person name="Howarth C."/>
            <person name="Imamovic A."/>
            <person name="Ireland A."/>
            <person name="Larimer J."/>
            <person name="McCowan C."/>
            <person name="Murphy C."/>
            <person name="Pearson M."/>
            <person name="Poon T.W."/>
            <person name="Priest M."/>
            <person name="Roberts A."/>
            <person name="Saif S."/>
            <person name="Shea T."/>
            <person name="Sisk P."/>
            <person name="Sykes S."/>
            <person name="Wortman J."/>
            <person name="Nusbaum C."/>
            <person name="Birren B."/>
        </authorList>
    </citation>
    <scope>NUCLEOTIDE SEQUENCE [LARGE SCALE GENOMIC DNA]</scope>
    <source>
        <strain evidence="5">FAR1</strain>
    </source>
</reference>
<organism evidence="4 5">
    <name type="scientific">Anopheles farauti</name>
    <dbReference type="NCBI Taxonomy" id="69004"/>
    <lineage>
        <taxon>Eukaryota</taxon>
        <taxon>Metazoa</taxon>
        <taxon>Ecdysozoa</taxon>
        <taxon>Arthropoda</taxon>
        <taxon>Hexapoda</taxon>
        <taxon>Insecta</taxon>
        <taxon>Pterygota</taxon>
        <taxon>Neoptera</taxon>
        <taxon>Endopterygota</taxon>
        <taxon>Diptera</taxon>
        <taxon>Nematocera</taxon>
        <taxon>Culicoidea</taxon>
        <taxon>Culicidae</taxon>
        <taxon>Anophelinae</taxon>
        <taxon>Anopheles</taxon>
    </lineage>
</organism>
<evidence type="ECO:0008006" key="6">
    <source>
        <dbReference type="Google" id="ProtNLM"/>
    </source>
</evidence>
<dbReference type="PRINTS" id="PR00080">
    <property type="entry name" value="SDRFAMILY"/>
</dbReference>
<dbReference type="PROSITE" id="PS00061">
    <property type="entry name" value="ADH_SHORT"/>
    <property type="match status" value="1"/>
</dbReference>
<dbReference type="VEuPathDB" id="VectorBase:AFAF018050"/>
<keyword evidence="5" id="KW-1185">Reference proteome</keyword>
<dbReference type="Proteomes" id="UP000075886">
    <property type="component" value="Unassembled WGS sequence"/>
</dbReference>
<name>A0A182QW39_9DIPT</name>
<dbReference type="InterPro" id="IPR002347">
    <property type="entry name" value="SDR_fam"/>
</dbReference>
<evidence type="ECO:0000313" key="4">
    <source>
        <dbReference type="EnsemblMetazoa" id="AFAF018050-PA"/>
    </source>
</evidence>
<accession>A0A182QW39</accession>
<protein>
    <recommendedName>
        <fullName evidence="6">Dehydrogenase</fullName>
    </recommendedName>
</protein>
<evidence type="ECO:0000256" key="2">
    <source>
        <dbReference type="ARBA" id="ARBA00023002"/>
    </source>
</evidence>
<dbReference type="FunFam" id="3.40.50.720:FF:000047">
    <property type="entry name" value="NADP-dependent L-serine/L-allo-threonine dehydrogenase"/>
    <property type="match status" value="1"/>
</dbReference>
<dbReference type="PANTHER" id="PTHR43115:SF4">
    <property type="entry name" value="DEHYDROGENASE_REDUCTASE SDR FAMILY MEMBER 11"/>
    <property type="match status" value="1"/>
</dbReference>
<dbReference type="EMBL" id="AXCN02000941">
    <property type="status" value="NOT_ANNOTATED_CDS"/>
    <property type="molecule type" value="Genomic_DNA"/>
</dbReference>
<evidence type="ECO:0000313" key="5">
    <source>
        <dbReference type="Proteomes" id="UP000075886"/>
    </source>
</evidence>
<sequence length="245" mass="26425">MERWMGKVAVVTGASSGIGAATAKALARAGMITIGLGRRVERIEALKGELRGDAAKRLFAIRCDVTREEDIVEAFNLIETEYGGVDVQVNCAGLARNASRVLQAHTGKDLRDVVDTNLLGEAFCCREAFLSMRKRSVVGHIVNVNSIAGHSVPKVRWLNIYPATKFGITALTETIRHELRVAGSPIKITSISPGLTRTPMNRDSETYPGPILEPEDVADAILYAVGTPPTVQVHELTIKPVGEAQ</sequence>
<comment type="similarity">
    <text evidence="1 3">Belongs to the short-chain dehydrogenases/reductases (SDR) family.</text>
</comment>
<dbReference type="PRINTS" id="PR00081">
    <property type="entry name" value="GDHRDH"/>
</dbReference>
<keyword evidence="2" id="KW-0560">Oxidoreductase</keyword>
<dbReference type="InterPro" id="IPR036291">
    <property type="entry name" value="NAD(P)-bd_dom_sf"/>
</dbReference>
<reference evidence="4" key="2">
    <citation type="submission" date="2020-05" db="UniProtKB">
        <authorList>
            <consortium name="EnsemblMetazoa"/>
        </authorList>
    </citation>
    <scope>IDENTIFICATION</scope>
    <source>
        <strain evidence="4">FAR1</strain>
    </source>
</reference>
<dbReference type="InterPro" id="IPR020904">
    <property type="entry name" value="Sc_DH/Rdtase_CS"/>
</dbReference>
<evidence type="ECO:0000256" key="1">
    <source>
        <dbReference type="ARBA" id="ARBA00006484"/>
    </source>
</evidence>
<dbReference type="STRING" id="69004.A0A182QW39"/>
<dbReference type="Gene3D" id="3.40.50.720">
    <property type="entry name" value="NAD(P)-binding Rossmann-like Domain"/>
    <property type="match status" value="1"/>
</dbReference>